<organism evidence="3">
    <name type="scientific">mine drainage metagenome</name>
    <dbReference type="NCBI Taxonomy" id="410659"/>
    <lineage>
        <taxon>unclassified sequences</taxon>
        <taxon>metagenomes</taxon>
        <taxon>ecological metagenomes</taxon>
    </lineage>
</organism>
<dbReference type="InterPro" id="IPR025286">
    <property type="entry name" value="MOFRL_assoc_dom"/>
</dbReference>
<dbReference type="Gene3D" id="3.40.50.10180">
    <property type="entry name" value="Glycerate kinase, MOFRL-like N-terminal domain"/>
    <property type="match status" value="1"/>
</dbReference>
<dbReference type="PANTHER" id="PTHR12227">
    <property type="entry name" value="GLYCERATE KINASE"/>
    <property type="match status" value="1"/>
</dbReference>
<protein>
    <submittedName>
        <fullName evidence="3">Putative hydroxypyruvate reductase</fullName>
        <ecNumber evidence="3">1.1.1.81</ecNumber>
    </submittedName>
</protein>
<dbReference type="AlphaFoldDB" id="A0A1J5RT07"/>
<dbReference type="GO" id="GO:0016618">
    <property type="term" value="F:hydroxypyruvate reductase [NAD(P)H] activity"/>
    <property type="evidence" value="ECO:0007669"/>
    <property type="project" value="UniProtKB-EC"/>
</dbReference>
<dbReference type="InterPro" id="IPR038614">
    <property type="entry name" value="GK_N_sf"/>
</dbReference>
<keyword evidence="3" id="KW-0560">Oxidoreductase</keyword>
<dbReference type="PANTHER" id="PTHR12227:SF0">
    <property type="entry name" value="GLYCERATE KINASE"/>
    <property type="match status" value="1"/>
</dbReference>
<gene>
    <name evidence="3" type="primary">ttuD_4</name>
    <name evidence="3" type="ORF">GALL_229170</name>
</gene>
<evidence type="ECO:0000259" key="2">
    <source>
        <dbReference type="Pfam" id="PF13660"/>
    </source>
</evidence>
<comment type="caution">
    <text evidence="3">The sequence shown here is derived from an EMBL/GenBank/DDBJ whole genome shotgun (WGS) entry which is preliminary data.</text>
</comment>
<dbReference type="GO" id="GO:0005737">
    <property type="term" value="C:cytoplasm"/>
    <property type="evidence" value="ECO:0007669"/>
    <property type="project" value="TreeGrafter"/>
</dbReference>
<keyword evidence="3" id="KW-0670">Pyruvate</keyword>
<evidence type="ECO:0000313" key="3">
    <source>
        <dbReference type="EMBL" id="OIQ95111.1"/>
    </source>
</evidence>
<evidence type="ECO:0000259" key="1">
    <source>
        <dbReference type="Pfam" id="PF05161"/>
    </source>
</evidence>
<dbReference type="SUPFAM" id="SSF82544">
    <property type="entry name" value="GckA/TtuD-like"/>
    <property type="match status" value="1"/>
</dbReference>
<dbReference type="InterPro" id="IPR037035">
    <property type="entry name" value="GK-like_C_sf"/>
</dbReference>
<dbReference type="GO" id="GO:0008887">
    <property type="term" value="F:glycerate kinase activity"/>
    <property type="evidence" value="ECO:0007669"/>
    <property type="project" value="InterPro"/>
</dbReference>
<feature type="domain" description="MOFRL" evidence="1">
    <location>
        <begin position="313"/>
        <end position="418"/>
    </location>
</feature>
<name>A0A1J5RT07_9ZZZZ</name>
<dbReference type="Pfam" id="PF05161">
    <property type="entry name" value="MOFRL"/>
    <property type="match status" value="1"/>
</dbReference>
<dbReference type="InterPro" id="IPR039760">
    <property type="entry name" value="MOFRL_protein"/>
</dbReference>
<feature type="domain" description="MOFRL-associated" evidence="2">
    <location>
        <begin position="14"/>
        <end position="233"/>
    </location>
</feature>
<dbReference type="InterPro" id="IPR007835">
    <property type="entry name" value="MOFRL"/>
</dbReference>
<dbReference type="EMBL" id="MLJW01000173">
    <property type="protein sequence ID" value="OIQ95111.1"/>
    <property type="molecule type" value="Genomic_DNA"/>
</dbReference>
<proteinExistence type="predicted"/>
<dbReference type="EC" id="1.1.1.81" evidence="3"/>
<dbReference type="Gene3D" id="3.40.1480.10">
    <property type="entry name" value="MOFRL domain"/>
    <property type="match status" value="1"/>
</dbReference>
<dbReference type="Pfam" id="PF13660">
    <property type="entry name" value="DUF4147"/>
    <property type="match status" value="1"/>
</dbReference>
<accession>A0A1J5RT07</accession>
<reference evidence="3" key="1">
    <citation type="submission" date="2016-10" db="EMBL/GenBank/DDBJ databases">
        <title>Sequence of Gallionella enrichment culture.</title>
        <authorList>
            <person name="Poehlein A."/>
            <person name="Muehling M."/>
            <person name="Daniel R."/>
        </authorList>
    </citation>
    <scope>NUCLEOTIDE SEQUENCE</scope>
</reference>
<sequence>MTAPVSLPPPRAFLLDLFHAALAAADPARTLAAHLPPRPKGRTVVVGAGKAAAAMAAALEACWDGPLSGLVICPYGYGLPTGRIAVAEAGHPVPDAAGFRAATRMLAQLEGLGAEDLVIALISGGGSALMALPAPGLTLDDKQAVTRGLLLSGASIAEINCLRKHLSAVKGGRLALAAWPAPIHALVVSDVPGDDPAVIASGPTVADPTTAREALEIVRKYRLDIPFAVIQFLKRQTEDTPKAGDPRLARSSLAIITRPAESLLAAAEAARRAGVTPVVLGDAIEGESREVARALAGMALSAARLGLPAAPPCVLLSGGETTVTVRGRGQGGPNGEFALALALALKGRNNISAIACDTDGMDGASGAAGALVLPDSLERARAKGIDVAALLAQNDSSGLFAPLGDLVQTGPTRTNVNDFRAIFIAEPTQ</sequence>